<keyword evidence="1" id="KW-0472">Membrane</keyword>
<keyword evidence="1" id="KW-1133">Transmembrane helix</keyword>
<feature type="transmembrane region" description="Helical" evidence="1">
    <location>
        <begin position="261"/>
        <end position="284"/>
    </location>
</feature>
<comment type="caution">
    <text evidence="2">The sequence shown here is derived from an EMBL/GenBank/DDBJ whole genome shotgun (WGS) entry which is preliminary data.</text>
</comment>
<feature type="transmembrane region" description="Helical" evidence="1">
    <location>
        <begin position="429"/>
        <end position="448"/>
    </location>
</feature>
<feature type="transmembrane region" description="Helical" evidence="1">
    <location>
        <begin position="21"/>
        <end position="43"/>
    </location>
</feature>
<proteinExistence type="predicted"/>
<evidence type="ECO:0000256" key="1">
    <source>
        <dbReference type="SAM" id="Phobius"/>
    </source>
</evidence>
<name>A0AAW1A8F6_9HYME</name>
<feature type="transmembrane region" description="Helical" evidence="1">
    <location>
        <begin position="144"/>
        <end position="162"/>
    </location>
</feature>
<dbReference type="AlphaFoldDB" id="A0AAW1A8F6"/>
<protein>
    <recommendedName>
        <fullName evidence="4">Protein-cysteine N-palmitoyltransferase Rasp</fullName>
    </recommendedName>
</protein>
<feature type="transmembrane region" description="Helical" evidence="1">
    <location>
        <begin position="70"/>
        <end position="86"/>
    </location>
</feature>
<gene>
    <name evidence="2" type="ORF">QLX08_003550</name>
</gene>
<keyword evidence="3" id="KW-1185">Reference proteome</keyword>
<organism evidence="2 3">
    <name type="scientific">Tetragonisca angustula</name>
    <dbReference type="NCBI Taxonomy" id="166442"/>
    <lineage>
        <taxon>Eukaryota</taxon>
        <taxon>Metazoa</taxon>
        <taxon>Ecdysozoa</taxon>
        <taxon>Arthropoda</taxon>
        <taxon>Hexapoda</taxon>
        <taxon>Insecta</taxon>
        <taxon>Pterygota</taxon>
        <taxon>Neoptera</taxon>
        <taxon>Endopterygota</taxon>
        <taxon>Hymenoptera</taxon>
        <taxon>Apocrita</taxon>
        <taxon>Aculeata</taxon>
        <taxon>Apoidea</taxon>
        <taxon>Anthophila</taxon>
        <taxon>Apidae</taxon>
        <taxon>Tetragonisca</taxon>
    </lineage>
</organism>
<accession>A0AAW1A8F6</accession>
<dbReference type="GO" id="GO:0005783">
    <property type="term" value="C:endoplasmic reticulum"/>
    <property type="evidence" value="ECO:0007669"/>
    <property type="project" value="TreeGrafter"/>
</dbReference>
<dbReference type="EMBL" id="JAWNGG020000051">
    <property type="protein sequence ID" value="KAK9305423.1"/>
    <property type="molecule type" value="Genomic_DNA"/>
</dbReference>
<evidence type="ECO:0000313" key="3">
    <source>
        <dbReference type="Proteomes" id="UP001432146"/>
    </source>
</evidence>
<reference evidence="2 3" key="1">
    <citation type="submission" date="2024-05" db="EMBL/GenBank/DDBJ databases">
        <title>The nuclear and mitochondrial genome assemblies of Tetragonisca angustula (Apidae: Meliponini), a tiny yet remarkable pollinator in the Neotropics.</title>
        <authorList>
            <person name="Ferrari R."/>
            <person name="Ricardo P.C."/>
            <person name="Dias F.C."/>
            <person name="Araujo N.S."/>
            <person name="Soares D.O."/>
            <person name="Zhou Q.-S."/>
            <person name="Zhu C.-D."/>
            <person name="Coutinho L."/>
            <person name="Airas M.C."/>
            <person name="Batista T.M."/>
        </authorList>
    </citation>
    <scope>NUCLEOTIDE SEQUENCE [LARGE SCALE GENOMIC DNA]</scope>
    <source>
        <strain evidence="2">ASF017062</strain>
        <tissue evidence="2">Abdomen</tissue>
    </source>
</reference>
<feature type="transmembrane region" description="Helical" evidence="1">
    <location>
        <begin position="390"/>
        <end position="409"/>
    </location>
</feature>
<keyword evidence="1" id="KW-0812">Transmembrane</keyword>
<dbReference type="PANTHER" id="PTHR13285">
    <property type="entry name" value="ACYLTRANSFERASE"/>
    <property type="match status" value="1"/>
</dbReference>
<feature type="transmembrane region" description="Helical" evidence="1">
    <location>
        <begin position="116"/>
        <end position="137"/>
    </location>
</feature>
<feature type="transmembrane region" description="Helical" evidence="1">
    <location>
        <begin position="304"/>
        <end position="324"/>
    </location>
</feature>
<dbReference type="InterPro" id="IPR051085">
    <property type="entry name" value="MB_O-acyltransferase"/>
</dbReference>
<dbReference type="PANTHER" id="PTHR13285:SF18">
    <property type="entry name" value="PROTEIN-CYSTEINE N-PALMITOYLTRANSFERASE RASP"/>
    <property type="match status" value="1"/>
</dbReference>
<evidence type="ECO:0000313" key="2">
    <source>
        <dbReference type="EMBL" id="KAK9305423.1"/>
    </source>
</evidence>
<evidence type="ECO:0008006" key="4">
    <source>
        <dbReference type="Google" id="ProtNLM"/>
    </source>
</evidence>
<sequence>MTSVTNNNIIKLYKYESLLYFFLWTGAVLYSIYKVFLINTYFINYDDLYGDFAPGWTWIGRKQDVSDEEWRMWIPLIIKLIPWLFLHHIINHFIKISSNCMLLCFSYIFISLLFLYYSIGILGTLCALIHPSILYILTYKRSRSIIWMINVVSLFIIHFLKIPNGIFQNTFKLNDEEHYILTHIICWVQLRSISYSVDNIKSHLENNCDNVSFFVQNFLYKLAYCLYLPTLSLGPLILYYEFIDSVKKTSQSLKIADLRNFLFNVIRYIFWIFFANFFLHFLYFNAIQYHPEFVKSLDPWTLYGLGYCMGQFFLIKYVVVYGLTHTLCAIDNIKAPPQPKCVARIHLYSDMWKYFDQGLNVESLIKSTGKNKYYLSIRKKYLSETNARRFHCILTSPLLAMSVISNFYFFVGEEIGNIYIYRILHDTGYSTFTLLFFLYCCCQVSTDIKNWELQKYSKL</sequence>
<dbReference type="Proteomes" id="UP001432146">
    <property type="component" value="Unassembled WGS sequence"/>
</dbReference>
<dbReference type="GO" id="GO:0016409">
    <property type="term" value="F:palmitoyltransferase activity"/>
    <property type="evidence" value="ECO:0007669"/>
    <property type="project" value="TreeGrafter"/>
</dbReference>